<evidence type="ECO:0000313" key="2">
    <source>
        <dbReference type="EMBL" id="SCF32852.1"/>
    </source>
</evidence>
<sequence length="203" mass="21465">MTTDPDQIRAEIEATRTDLSANVDALTYKVNPKRAMTAPISQARGRLTRAVDKVMGTTQHAREAGRQHAAAAAHQTTDALSSAGQHARALPEASRQQAQGNPLAAGLIAFGVGLLASSLIPPSNPEQKAAGHLKQQAQAHSGPVKRRAADIAHQAQDNLREPAHQATEAIKSTATRGATEVRDQGTQAARHVGEEARNSKNHL</sequence>
<evidence type="ECO:0000313" key="3">
    <source>
        <dbReference type="Proteomes" id="UP000198253"/>
    </source>
</evidence>
<reference evidence="3" key="1">
    <citation type="submission" date="2016-06" db="EMBL/GenBank/DDBJ databases">
        <authorList>
            <person name="Varghese N."/>
            <person name="Submissions Spin"/>
        </authorList>
    </citation>
    <scope>NUCLEOTIDE SEQUENCE [LARGE SCALE GENOMIC DNA]</scope>
    <source>
        <strain evidence="3">DSM 43816</strain>
    </source>
</reference>
<dbReference type="EMBL" id="LT607413">
    <property type="protein sequence ID" value="SCF32852.1"/>
    <property type="molecule type" value="Genomic_DNA"/>
</dbReference>
<feature type="region of interest" description="Disordered" evidence="1">
    <location>
        <begin position="58"/>
        <end position="98"/>
    </location>
</feature>
<dbReference type="Pfam" id="PF12277">
    <property type="entry name" value="DUF3618"/>
    <property type="match status" value="1"/>
</dbReference>
<organism evidence="2 3">
    <name type="scientific">Micromonospora echinospora</name>
    <name type="common">Micromonospora purpurea</name>
    <dbReference type="NCBI Taxonomy" id="1877"/>
    <lineage>
        <taxon>Bacteria</taxon>
        <taxon>Bacillati</taxon>
        <taxon>Actinomycetota</taxon>
        <taxon>Actinomycetes</taxon>
        <taxon>Micromonosporales</taxon>
        <taxon>Micromonosporaceae</taxon>
        <taxon>Micromonospora</taxon>
    </lineage>
</organism>
<dbReference type="RefSeq" id="WP_088984023.1">
    <property type="nucleotide sequence ID" value="NZ_LT607413.1"/>
</dbReference>
<accession>A0A1C4ZIQ8</accession>
<dbReference type="AlphaFoldDB" id="A0A1C4ZIQ8"/>
<feature type="compositionally biased region" description="Basic and acidic residues" evidence="1">
    <location>
        <begin position="191"/>
        <end position="203"/>
    </location>
</feature>
<evidence type="ECO:0008006" key="4">
    <source>
        <dbReference type="Google" id="ProtNLM"/>
    </source>
</evidence>
<dbReference type="InterPro" id="IPR022062">
    <property type="entry name" value="DUF3618"/>
</dbReference>
<keyword evidence="3" id="KW-1185">Reference proteome</keyword>
<evidence type="ECO:0000256" key="1">
    <source>
        <dbReference type="SAM" id="MobiDB-lite"/>
    </source>
</evidence>
<dbReference type="InParanoid" id="A0A1C4ZIQ8"/>
<proteinExistence type="predicted"/>
<dbReference type="Proteomes" id="UP000198253">
    <property type="component" value="Chromosome I"/>
</dbReference>
<name>A0A1C4ZIQ8_MICEC</name>
<gene>
    <name evidence="2" type="ORF">GA0070618_5317</name>
</gene>
<dbReference type="OrthoDB" id="3218417at2"/>
<feature type="region of interest" description="Disordered" evidence="1">
    <location>
        <begin position="123"/>
        <end position="203"/>
    </location>
</feature>
<protein>
    <recommendedName>
        <fullName evidence="4">DUF3618 domain-containing protein</fullName>
    </recommendedName>
</protein>